<keyword evidence="5" id="KW-0808">Transferase</keyword>
<dbReference type="Gene3D" id="3.30.40.10">
    <property type="entry name" value="Zinc/RING finger domain, C3HC4 (zinc finger)"/>
    <property type="match status" value="1"/>
</dbReference>
<dbReference type="PANTHER" id="PTHR45647:SF56">
    <property type="entry name" value="U-BOX DOMAIN-CONTAINING PROTEIN 50-RELATED"/>
    <property type="match status" value="1"/>
</dbReference>
<comment type="catalytic activity">
    <reaction evidence="1">
        <text>S-ubiquitinyl-[E2 ubiquitin-conjugating enzyme]-L-cysteine + [acceptor protein]-L-lysine = [E2 ubiquitin-conjugating enzyme]-L-cysteine + N(6)-ubiquitinyl-[acceptor protein]-L-lysine.</text>
        <dbReference type="EC" id="2.3.2.27"/>
    </reaction>
</comment>
<organism evidence="8 9">
    <name type="scientific">Rubus argutus</name>
    <name type="common">Southern blackberry</name>
    <dbReference type="NCBI Taxonomy" id="59490"/>
    <lineage>
        <taxon>Eukaryota</taxon>
        <taxon>Viridiplantae</taxon>
        <taxon>Streptophyta</taxon>
        <taxon>Embryophyta</taxon>
        <taxon>Tracheophyta</taxon>
        <taxon>Spermatophyta</taxon>
        <taxon>Magnoliopsida</taxon>
        <taxon>eudicotyledons</taxon>
        <taxon>Gunneridae</taxon>
        <taxon>Pentapetalae</taxon>
        <taxon>rosids</taxon>
        <taxon>fabids</taxon>
        <taxon>Rosales</taxon>
        <taxon>Rosaceae</taxon>
        <taxon>Rosoideae</taxon>
        <taxon>Rosoideae incertae sedis</taxon>
        <taxon>Rubus</taxon>
    </lineage>
</organism>
<dbReference type="GO" id="GO:0061630">
    <property type="term" value="F:ubiquitin protein ligase activity"/>
    <property type="evidence" value="ECO:0007669"/>
    <property type="project" value="UniProtKB-EC"/>
</dbReference>
<protein>
    <recommendedName>
        <fullName evidence="4">RING-type E3 ubiquitin transferase</fullName>
        <ecNumber evidence="4">2.3.2.27</ecNumber>
    </recommendedName>
</protein>
<dbReference type="InterPro" id="IPR003613">
    <property type="entry name" value="Ubox_domain"/>
</dbReference>
<dbReference type="InterPro" id="IPR011009">
    <property type="entry name" value="Kinase-like_dom_sf"/>
</dbReference>
<dbReference type="EMBL" id="JBEDUW010000001">
    <property type="protein sequence ID" value="KAK9949377.1"/>
    <property type="molecule type" value="Genomic_DNA"/>
</dbReference>
<evidence type="ECO:0000256" key="2">
    <source>
        <dbReference type="ARBA" id="ARBA00003861"/>
    </source>
</evidence>
<evidence type="ECO:0000259" key="7">
    <source>
        <dbReference type="PROSITE" id="PS51698"/>
    </source>
</evidence>
<accession>A0AAW1YL37</accession>
<dbReference type="Proteomes" id="UP001457282">
    <property type="component" value="Unassembled WGS sequence"/>
</dbReference>
<dbReference type="InterPro" id="IPR051348">
    <property type="entry name" value="U-box_ubiquitin_ligases"/>
</dbReference>
<comment type="function">
    <text evidence="2">Functions as an E3 ubiquitin ligase.</text>
</comment>
<dbReference type="SUPFAM" id="SSF56112">
    <property type="entry name" value="Protein kinase-like (PK-like)"/>
    <property type="match status" value="1"/>
</dbReference>
<proteinExistence type="predicted"/>
<evidence type="ECO:0000256" key="6">
    <source>
        <dbReference type="ARBA" id="ARBA00022786"/>
    </source>
</evidence>
<dbReference type="GO" id="GO:0016567">
    <property type="term" value="P:protein ubiquitination"/>
    <property type="evidence" value="ECO:0007669"/>
    <property type="project" value="InterPro"/>
</dbReference>
<evidence type="ECO:0000313" key="8">
    <source>
        <dbReference type="EMBL" id="KAK9949377.1"/>
    </source>
</evidence>
<dbReference type="InterPro" id="IPR001245">
    <property type="entry name" value="Ser-Thr/Tyr_kinase_cat_dom"/>
</dbReference>
<feature type="domain" description="U-box" evidence="7">
    <location>
        <begin position="258"/>
        <end position="332"/>
    </location>
</feature>
<dbReference type="Pfam" id="PF04564">
    <property type="entry name" value="U-box"/>
    <property type="match status" value="1"/>
</dbReference>
<evidence type="ECO:0000313" key="9">
    <source>
        <dbReference type="Proteomes" id="UP001457282"/>
    </source>
</evidence>
<reference evidence="8 9" key="1">
    <citation type="journal article" date="2023" name="G3 (Bethesda)">
        <title>A chromosome-length genome assembly and annotation of blackberry (Rubus argutus, cv. 'Hillquist').</title>
        <authorList>
            <person name="Bruna T."/>
            <person name="Aryal R."/>
            <person name="Dudchenko O."/>
            <person name="Sargent D.J."/>
            <person name="Mead D."/>
            <person name="Buti M."/>
            <person name="Cavallini A."/>
            <person name="Hytonen T."/>
            <person name="Andres J."/>
            <person name="Pham M."/>
            <person name="Weisz D."/>
            <person name="Mascagni F."/>
            <person name="Usai G."/>
            <person name="Natali L."/>
            <person name="Bassil N."/>
            <person name="Fernandez G.E."/>
            <person name="Lomsadze A."/>
            <person name="Armour M."/>
            <person name="Olukolu B."/>
            <person name="Poorten T."/>
            <person name="Britton C."/>
            <person name="Davik J."/>
            <person name="Ashrafi H."/>
            <person name="Aiden E.L."/>
            <person name="Borodovsky M."/>
            <person name="Worthington M."/>
        </authorList>
    </citation>
    <scope>NUCLEOTIDE SEQUENCE [LARGE SCALE GENOMIC DNA]</scope>
    <source>
        <strain evidence="8">PI 553951</strain>
    </source>
</reference>
<dbReference type="PANTHER" id="PTHR45647">
    <property type="entry name" value="OS02G0152300 PROTEIN"/>
    <property type="match status" value="1"/>
</dbReference>
<dbReference type="SMART" id="SM00504">
    <property type="entry name" value="Ubox"/>
    <property type="match status" value="1"/>
</dbReference>
<dbReference type="PROSITE" id="PS51698">
    <property type="entry name" value="U_BOX"/>
    <property type="match status" value="1"/>
</dbReference>
<comment type="caution">
    <text evidence="8">The sequence shown here is derived from an EMBL/GenBank/DDBJ whole genome shotgun (WGS) entry which is preliminary data.</text>
</comment>
<dbReference type="AlphaFoldDB" id="A0AAW1YL37"/>
<evidence type="ECO:0000256" key="1">
    <source>
        <dbReference type="ARBA" id="ARBA00000900"/>
    </source>
</evidence>
<sequence length="334" mass="37964">MAGSYRERFSLTEYTSGEIELAKGNFSERVKLRAEGIWDVVYKGHIGGDTVAIKFLSLNDSPEYYFKYVVEFFSNIRHPNLLGMLGFCTELKCLVYEYVDIENSTLQDVLISSADDNTLKKKLQWQDRIRIAAEIGSALCYLSTYSKLYVIFLDVKAFGKLMNLLTGFSGEIDYSLAERLTLIRSLKETAGQWPQDLAEKLVDLSRSCNSILYNSDVEFYMETVKTELEEIRKKAEGIVSPCAGSRGLGFNREASNDEIPSAFLCPIYQEVMKDPHVAADGFCYEREAIEKWLKGGHDTSPLTNLKLQHEILIPCQTLLSLITDWHCERSIPYP</sequence>
<dbReference type="EC" id="2.3.2.27" evidence="4"/>
<keyword evidence="9" id="KW-1185">Reference proteome</keyword>
<dbReference type="SUPFAM" id="SSF57850">
    <property type="entry name" value="RING/U-box"/>
    <property type="match status" value="1"/>
</dbReference>
<evidence type="ECO:0000256" key="5">
    <source>
        <dbReference type="ARBA" id="ARBA00022679"/>
    </source>
</evidence>
<keyword evidence="6" id="KW-0833">Ubl conjugation pathway</keyword>
<evidence type="ECO:0000256" key="3">
    <source>
        <dbReference type="ARBA" id="ARBA00004906"/>
    </source>
</evidence>
<evidence type="ECO:0000256" key="4">
    <source>
        <dbReference type="ARBA" id="ARBA00012483"/>
    </source>
</evidence>
<dbReference type="Gene3D" id="1.10.510.10">
    <property type="entry name" value="Transferase(Phosphotransferase) domain 1"/>
    <property type="match status" value="1"/>
</dbReference>
<dbReference type="CDD" id="cd16655">
    <property type="entry name" value="RING-Ubox_WDSUB1-like"/>
    <property type="match status" value="1"/>
</dbReference>
<dbReference type="GO" id="GO:0004672">
    <property type="term" value="F:protein kinase activity"/>
    <property type="evidence" value="ECO:0007669"/>
    <property type="project" value="InterPro"/>
</dbReference>
<name>A0AAW1YL37_RUBAR</name>
<gene>
    <name evidence="8" type="ORF">M0R45_004903</name>
</gene>
<dbReference type="InterPro" id="IPR013083">
    <property type="entry name" value="Znf_RING/FYVE/PHD"/>
</dbReference>
<dbReference type="Pfam" id="PF07714">
    <property type="entry name" value="PK_Tyr_Ser-Thr"/>
    <property type="match status" value="1"/>
</dbReference>
<comment type="pathway">
    <text evidence="3">Protein modification; protein ubiquitination.</text>
</comment>